<dbReference type="Proteomes" id="UP001594351">
    <property type="component" value="Unassembled WGS sequence"/>
</dbReference>
<name>A0ABV6YUF8_UNCC1</name>
<keyword evidence="1" id="KW-0472">Membrane</keyword>
<keyword evidence="1" id="KW-1133">Transmembrane helix</keyword>
<protein>
    <recommendedName>
        <fullName evidence="4">DUF4426 domain-containing protein</fullName>
    </recommendedName>
</protein>
<evidence type="ECO:0000256" key="1">
    <source>
        <dbReference type="SAM" id="Phobius"/>
    </source>
</evidence>
<proteinExistence type="predicted"/>
<evidence type="ECO:0000313" key="2">
    <source>
        <dbReference type="EMBL" id="MFC1849836.1"/>
    </source>
</evidence>
<keyword evidence="3" id="KW-1185">Reference proteome</keyword>
<gene>
    <name evidence="2" type="ORF">ACFL27_06470</name>
</gene>
<sequence>MRKYLILSMTGIIIFMFVCSATAFISTGMTTTLKLEHMKGMLLINGDRIRSIFYLEHNDPASVFLKIIYDGNLQGKKIKGTKATAVWQSMKKNKSFSERFLWVSHLKGTLGIPFQSIQSFFYTAAVDTTPARLRIIYDADTKVVEGSEAETIWKSLQQ</sequence>
<reference evidence="2 3" key="1">
    <citation type="submission" date="2024-09" db="EMBL/GenBank/DDBJ databases">
        <title>Laminarin stimulates single cell rates of sulfate reduction while oxygen inhibits transcriptomic activity in coastal marine sediment.</title>
        <authorList>
            <person name="Lindsay M."/>
            <person name="Orcutt B."/>
            <person name="Emerson D."/>
            <person name="Stepanauskas R."/>
            <person name="D'Angelo T."/>
        </authorList>
    </citation>
    <scope>NUCLEOTIDE SEQUENCE [LARGE SCALE GENOMIC DNA]</scope>
    <source>
        <strain evidence="2">SAG AM-311-K15</strain>
    </source>
</reference>
<dbReference type="EMBL" id="JBHPBY010000062">
    <property type="protein sequence ID" value="MFC1849836.1"/>
    <property type="molecule type" value="Genomic_DNA"/>
</dbReference>
<organism evidence="2 3">
    <name type="scientific">candidate division CSSED10-310 bacterium</name>
    <dbReference type="NCBI Taxonomy" id="2855610"/>
    <lineage>
        <taxon>Bacteria</taxon>
        <taxon>Bacteria division CSSED10-310</taxon>
    </lineage>
</organism>
<keyword evidence="1" id="KW-0812">Transmembrane</keyword>
<evidence type="ECO:0008006" key="4">
    <source>
        <dbReference type="Google" id="ProtNLM"/>
    </source>
</evidence>
<accession>A0ABV6YUF8</accession>
<comment type="caution">
    <text evidence="2">The sequence shown here is derived from an EMBL/GenBank/DDBJ whole genome shotgun (WGS) entry which is preliminary data.</text>
</comment>
<evidence type="ECO:0000313" key="3">
    <source>
        <dbReference type="Proteomes" id="UP001594351"/>
    </source>
</evidence>
<feature type="transmembrane region" description="Helical" evidence="1">
    <location>
        <begin position="6"/>
        <end position="29"/>
    </location>
</feature>